<feature type="transmembrane region" description="Helical" evidence="6">
    <location>
        <begin position="98"/>
        <end position="121"/>
    </location>
</feature>
<dbReference type="InterPro" id="IPR027387">
    <property type="entry name" value="Cytb/b6-like_sf"/>
</dbReference>
<comment type="cofactor">
    <cofactor evidence="1">
        <name>heme</name>
        <dbReference type="ChEBI" id="CHEBI:30413"/>
    </cofactor>
</comment>
<dbReference type="Pfam" id="PF13631">
    <property type="entry name" value="Cytochrom_B_N_2"/>
    <property type="match status" value="1"/>
</dbReference>
<evidence type="ECO:0000256" key="2">
    <source>
        <dbReference type="ARBA" id="ARBA00012951"/>
    </source>
</evidence>
<dbReference type="PANTHER" id="PTHR19271">
    <property type="entry name" value="CYTOCHROME B"/>
    <property type="match status" value="1"/>
</dbReference>
<keyword evidence="6" id="KW-0812">Transmembrane</keyword>
<dbReference type="Gene3D" id="1.20.810.10">
    <property type="entry name" value="Cytochrome Bc1 Complex, Chain C"/>
    <property type="match status" value="1"/>
</dbReference>
<evidence type="ECO:0000256" key="1">
    <source>
        <dbReference type="ARBA" id="ARBA00001971"/>
    </source>
</evidence>
<feature type="domain" description="Cytochrome b/b6 N-terminal region profile" evidence="7">
    <location>
        <begin position="1"/>
        <end position="199"/>
    </location>
</feature>
<name>A0ABP7FKE2_9MICO</name>
<dbReference type="EMBL" id="BAABAE010000003">
    <property type="protein sequence ID" value="GAA3741996.1"/>
    <property type="molecule type" value="Genomic_DNA"/>
</dbReference>
<evidence type="ECO:0000256" key="5">
    <source>
        <dbReference type="ARBA" id="ARBA00029568"/>
    </source>
</evidence>
<evidence type="ECO:0000259" key="7">
    <source>
        <dbReference type="PROSITE" id="PS51002"/>
    </source>
</evidence>
<comment type="caution">
    <text evidence="8">The sequence shown here is derived from an EMBL/GenBank/DDBJ whole genome shotgun (WGS) entry which is preliminary data.</text>
</comment>
<dbReference type="InterPro" id="IPR036150">
    <property type="entry name" value="Cyt_b/b6_C_sf"/>
</dbReference>
<dbReference type="InterPro" id="IPR005797">
    <property type="entry name" value="Cyt_b/b6_N"/>
</dbReference>
<feature type="transmembrane region" description="Helical" evidence="6">
    <location>
        <begin position="161"/>
        <end position="183"/>
    </location>
</feature>
<accession>A0ABP7FKE2</accession>
<gene>
    <name evidence="8" type="ORF">GCM10022239_17000</name>
</gene>
<evidence type="ECO:0000313" key="9">
    <source>
        <dbReference type="Proteomes" id="UP001501004"/>
    </source>
</evidence>
<dbReference type="EC" id="7.1.1.8" evidence="2"/>
<feature type="transmembrane region" description="Helical" evidence="6">
    <location>
        <begin position="370"/>
        <end position="390"/>
    </location>
</feature>
<protein>
    <recommendedName>
        <fullName evidence="3">Cytochrome bc1 complex cytochrome b subunit</fullName>
        <ecNumber evidence="2">7.1.1.8</ecNumber>
    </recommendedName>
    <alternativeName>
        <fullName evidence="5">Cytochrome bc1 reductase complex subunit QcrB</fullName>
    </alternativeName>
</protein>
<evidence type="ECO:0000313" key="8">
    <source>
        <dbReference type="EMBL" id="GAA3741996.1"/>
    </source>
</evidence>
<organism evidence="8 9">
    <name type="scientific">Leifsonella bigeumensis</name>
    <dbReference type="NCBI Taxonomy" id="433643"/>
    <lineage>
        <taxon>Bacteria</taxon>
        <taxon>Bacillati</taxon>
        <taxon>Actinomycetota</taxon>
        <taxon>Actinomycetes</taxon>
        <taxon>Micrococcales</taxon>
        <taxon>Microbacteriaceae</taxon>
        <taxon>Leifsonella</taxon>
    </lineage>
</organism>
<sequence length="481" mass="52643">MFGVVALACILVIFVTGFFLMFFYSPSSTTVTYRGSYAPLDGVEMSTAMHSTMTISFDLRGGLLMRQAHHWAALLLPTALILQLLVTFFTGAFRKPRLGSWVLLFLILITALVGGWSGYALPDDMLSGTGLRIVEGIVLGIPIVGTWTSALLFGGPFPGDIIAHLYPLHIVVVPVLLVVLVAARIRSAWVHKPAQFAEAGRTEDNVVGVPILPNAAVRAGGLFLIVAGLLVLVAATTTISPIWLYGPSSPADASAGSQPDWYTGFLDGALRLIPPGWEVVWLSHTWTFAVIVPLALVGLYLLAVLLYPFFEQWITGDRREHHLLDRPRNTPTRTGIGVAGIVFFGALWGAASADLAATHLHLSVENVVTAYQVIVIVGPVIAFLLARRICFALQRKDREILLHGHESGRIVRFPGGEYVEIHKPADAYERWRLIAPPGDRPLELHPDADGRIRLTTRLRARISRFFFEDRIAPDLDELDAS</sequence>
<dbReference type="PROSITE" id="PS51002">
    <property type="entry name" value="CYTB_NTER"/>
    <property type="match status" value="1"/>
</dbReference>
<evidence type="ECO:0000256" key="4">
    <source>
        <dbReference type="ARBA" id="ARBA00029351"/>
    </source>
</evidence>
<feature type="transmembrane region" description="Helical" evidence="6">
    <location>
        <begin position="331"/>
        <end position="350"/>
    </location>
</feature>
<keyword evidence="6" id="KW-1133">Transmembrane helix</keyword>
<comment type="catalytic activity">
    <reaction evidence="4">
        <text>a quinol + 2 Fe(III)-[cytochrome c](out) = a quinone + 2 Fe(II)-[cytochrome c](out) + 2 H(+)(out)</text>
        <dbReference type="Rhea" id="RHEA:11484"/>
        <dbReference type="Rhea" id="RHEA-COMP:10350"/>
        <dbReference type="Rhea" id="RHEA-COMP:14399"/>
        <dbReference type="ChEBI" id="CHEBI:15378"/>
        <dbReference type="ChEBI" id="CHEBI:24646"/>
        <dbReference type="ChEBI" id="CHEBI:29033"/>
        <dbReference type="ChEBI" id="CHEBI:29034"/>
        <dbReference type="ChEBI" id="CHEBI:132124"/>
        <dbReference type="EC" id="7.1.1.8"/>
    </reaction>
</comment>
<evidence type="ECO:0000256" key="6">
    <source>
        <dbReference type="SAM" id="Phobius"/>
    </source>
</evidence>
<reference evidence="9" key="1">
    <citation type="journal article" date="2019" name="Int. J. Syst. Evol. Microbiol.">
        <title>The Global Catalogue of Microorganisms (GCM) 10K type strain sequencing project: providing services to taxonomists for standard genome sequencing and annotation.</title>
        <authorList>
            <consortium name="The Broad Institute Genomics Platform"/>
            <consortium name="The Broad Institute Genome Sequencing Center for Infectious Disease"/>
            <person name="Wu L."/>
            <person name="Ma J."/>
        </authorList>
    </citation>
    <scope>NUCLEOTIDE SEQUENCE [LARGE SCALE GENOMIC DNA]</scope>
    <source>
        <strain evidence="9">JCM 16949</strain>
    </source>
</reference>
<dbReference type="PANTHER" id="PTHR19271:SF16">
    <property type="entry name" value="CYTOCHROME B"/>
    <property type="match status" value="1"/>
</dbReference>
<feature type="transmembrane region" description="Helical" evidence="6">
    <location>
        <begin position="71"/>
        <end position="92"/>
    </location>
</feature>
<dbReference type="InterPro" id="IPR016174">
    <property type="entry name" value="Di-haem_cyt_TM"/>
</dbReference>
<dbReference type="Proteomes" id="UP001501004">
    <property type="component" value="Unassembled WGS sequence"/>
</dbReference>
<feature type="transmembrane region" description="Helical" evidence="6">
    <location>
        <begin position="6"/>
        <end position="24"/>
    </location>
</feature>
<dbReference type="SUPFAM" id="SSF81648">
    <property type="entry name" value="a domain/subunit of cytochrome bc1 complex (Ubiquinol-cytochrome c reductase)"/>
    <property type="match status" value="1"/>
</dbReference>
<keyword evidence="9" id="KW-1185">Reference proteome</keyword>
<feature type="transmembrane region" description="Helical" evidence="6">
    <location>
        <begin position="222"/>
        <end position="244"/>
    </location>
</feature>
<keyword evidence="6" id="KW-0472">Membrane</keyword>
<proteinExistence type="predicted"/>
<feature type="transmembrane region" description="Helical" evidence="6">
    <location>
        <begin position="286"/>
        <end position="310"/>
    </location>
</feature>
<evidence type="ECO:0000256" key="3">
    <source>
        <dbReference type="ARBA" id="ARBA00016116"/>
    </source>
</evidence>
<dbReference type="SUPFAM" id="SSF81342">
    <property type="entry name" value="Transmembrane di-heme cytochromes"/>
    <property type="match status" value="1"/>
</dbReference>